<proteinExistence type="predicted"/>
<dbReference type="EMBL" id="JAPDDS010000010">
    <property type="protein sequence ID" value="MCW1886532.1"/>
    <property type="molecule type" value="Genomic_DNA"/>
</dbReference>
<dbReference type="RefSeq" id="WP_264502488.1">
    <property type="nucleotide sequence ID" value="NZ_JAPDDS010000010.1"/>
</dbReference>
<protein>
    <recommendedName>
        <fullName evidence="3">Calcineurin-like phosphoesterase domain-containing protein</fullName>
    </recommendedName>
</protein>
<gene>
    <name evidence="1" type="ORF">OKA04_17470</name>
</gene>
<keyword evidence="2" id="KW-1185">Reference proteome</keyword>
<dbReference type="Proteomes" id="UP001207930">
    <property type="component" value="Unassembled WGS sequence"/>
</dbReference>
<reference evidence="1 2" key="1">
    <citation type="submission" date="2022-10" db="EMBL/GenBank/DDBJ databases">
        <title>Luteolibacter flavescens strain MCCC 1K03193, whole genome shotgun sequencing project.</title>
        <authorList>
            <person name="Zhao G."/>
            <person name="Shen L."/>
        </authorList>
    </citation>
    <scope>NUCLEOTIDE SEQUENCE [LARGE SCALE GENOMIC DNA]</scope>
    <source>
        <strain evidence="1 2">MCCC 1K03193</strain>
    </source>
</reference>
<comment type="caution">
    <text evidence="1">The sequence shown here is derived from an EMBL/GenBank/DDBJ whole genome shotgun (WGS) entry which is preliminary data.</text>
</comment>
<dbReference type="SUPFAM" id="SSF56300">
    <property type="entry name" value="Metallo-dependent phosphatases"/>
    <property type="match status" value="1"/>
</dbReference>
<evidence type="ECO:0000313" key="2">
    <source>
        <dbReference type="Proteomes" id="UP001207930"/>
    </source>
</evidence>
<accession>A0ABT3FSK2</accession>
<dbReference type="InterPro" id="IPR029052">
    <property type="entry name" value="Metallo-depent_PP-like"/>
</dbReference>
<evidence type="ECO:0000313" key="1">
    <source>
        <dbReference type="EMBL" id="MCW1886532.1"/>
    </source>
</evidence>
<dbReference type="Gene3D" id="3.60.21.10">
    <property type="match status" value="1"/>
</dbReference>
<sequence length="180" mass="20589">MDIFIAHNSPAGIHERDDHVHQGFDAFLKYIETSRPRYFLHGHQHLRQTTMIGDTRVIGVLGEEVIEVEYPPLAMPKISQEDYEPMKAFFIAWMERFPISIQPPPGHQPIDILKKLEEMGMAKARLGLGQAIGDTLEQALYLPASEIESIDRDFSARDIITLSQLLAKYSRKPRRTGDTY</sequence>
<name>A0ABT3FSK2_9BACT</name>
<evidence type="ECO:0008006" key="3">
    <source>
        <dbReference type="Google" id="ProtNLM"/>
    </source>
</evidence>
<organism evidence="1 2">
    <name type="scientific">Luteolibacter flavescens</name>
    <dbReference type="NCBI Taxonomy" id="1859460"/>
    <lineage>
        <taxon>Bacteria</taxon>
        <taxon>Pseudomonadati</taxon>
        <taxon>Verrucomicrobiota</taxon>
        <taxon>Verrucomicrobiia</taxon>
        <taxon>Verrucomicrobiales</taxon>
        <taxon>Verrucomicrobiaceae</taxon>
        <taxon>Luteolibacter</taxon>
    </lineage>
</organism>